<sequence>MKYKCEEFDYKINITYNTEPEKYIPKLLQLIYIISNNNKYLPLYDCTHCGFDTRYNLTKYITVKNSFIQCSLWIYNIIKKYMIEDCLVFGNSTYFLESLLFYKIKKIGFYPDCIEKKDKENLYHSFYKINKSKKINLEDNTTDCSYQNIILYITIDDYEINLWKPSPDQKDLIYYVFKILKLLKKNGNLFLHLVNNEKQQFDTYTKGLIYIISSSFKYVKYKIPEYNSNGFINKMLVFENYNKNISFLQDIINKLDDSKIINTIIDDYNDNFQYFFKKIKKKIFEKIDKSIKFYNKSIAKFNNNNPIVPLYKVFDNIYKKQYMLHIDKCIYLCNNAQLKVKKKYLIKNSLYKKKLEKFLCVVPNLIKYSSANENIVAQPSLKETYEITIEEFTVLKFYISLKKEKKMNNIIKKTSIFKVLQKEISEIIGYEVSKNFIDIYDLINTFKLINTDKPLETLQTSEDDIIATKHYNTQYNKNNQIQINHKSIDKYEKIIDTYKNIDFCTFDCEKSYDLLIKSILICLKVLKIEGCGIFRIEITNVMDNKLLSYIKLLSKYFDDIHICRSGIDPFSNNMIYIVVYNKIRSIDDKVYNKIIAHINDNTLPILKGSSHQFYVTGIVIRILRNMIKNIYTMLYYCENMDVFLNSTIELGTCSNKLIEQYIKQLNIAKI</sequence>
<proteinExistence type="predicted"/>
<evidence type="ECO:0000313" key="1">
    <source>
        <dbReference type="EMBL" id="QHT22027.1"/>
    </source>
</evidence>
<dbReference type="AlphaFoldDB" id="A0A6C0DYS2"/>
<name>A0A6C0DYS2_9ZZZZ</name>
<organism evidence="1">
    <name type="scientific">viral metagenome</name>
    <dbReference type="NCBI Taxonomy" id="1070528"/>
    <lineage>
        <taxon>unclassified sequences</taxon>
        <taxon>metagenomes</taxon>
        <taxon>organismal metagenomes</taxon>
    </lineage>
</organism>
<protein>
    <submittedName>
        <fullName evidence="1">Uncharacterized protein</fullName>
    </submittedName>
</protein>
<accession>A0A6C0DYS2</accession>
<reference evidence="1" key="1">
    <citation type="journal article" date="2020" name="Nature">
        <title>Giant virus diversity and host interactions through global metagenomics.</title>
        <authorList>
            <person name="Schulz F."/>
            <person name="Roux S."/>
            <person name="Paez-Espino D."/>
            <person name="Jungbluth S."/>
            <person name="Walsh D.A."/>
            <person name="Denef V.J."/>
            <person name="McMahon K.D."/>
            <person name="Konstantinidis K.T."/>
            <person name="Eloe-Fadrosh E.A."/>
            <person name="Kyrpides N.C."/>
            <person name="Woyke T."/>
        </authorList>
    </citation>
    <scope>NUCLEOTIDE SEQUENCE</scope>
    <source>
        <strain evidence="1">GVMAG-M-3300023179-103</strain>
    </source>
</reference>
<dbReference type="EMBL" id="MN739700">
    <property type="protein sequence ID" value="QHT22027.1"/>
    <property type="molecule type" value="Genomic_DNA"/>
</dbReference>